<sequence length="430" mass="48235">MKVVVAANDTGAIKEVVFNRGTDTSKQDGLQPISVKNFCVEESTRTRILQMVNYGNRYLIASRLGGRVCVYDLESHSAEDVPDEDKYKLVHTYQIALNEPNDKSIALIPFEAEELVVIAFESGKVVLINMMDDFSKDDVRPIEIQLDEKVPISVFVANPYETGVFAYGGKELDVKIVKLFDDSINVKQNDDNGGFKPECLFSAKNVKNDHLDLRVPIWITGIQFLESESSGSYKLITTTRYGQLRIYNTLEGKRPRHDYQLCEKPVLTVNFANEDHTEVIITDTHTLMGKFSLTNVDSRGFQMHSASAGDIVKPTLKLLGKYLGGNTGATFGTDVVEDEMFAAAGLDRYFRLFDVSTREVLAKIYLGVEASAVLLLDIEDEEVEQQAEEEDKPKKRARKDTTGEDEVDEEELWAQLGEEEATKTTKKVKT</sequence>
<dbReference type="PANTHER" id="PTHR16038:SF4">
    <property type="entry name" value="WD REPEAT-CONTAINING PROTEIN 74"/>
    <property type="match status" value="1"/>
</dbReference>
<dbReference type="Proteomes" id="UP000790833">
    <property type="component" value="Unassembled WGS sequence"/>
</dbReference>
<proteinExistence type="inferred from homology"/>
<dbReference type="CDD" id="cd22858">
    <property type="entry name" value="Nsa1"/>
    <property type="match status" value="1"/>
</dbReference>
<feature type="region of interest" description="Disordered" evidence="5">
    <location>
        <begin position="382"/>
        <end position="430"/>
    </location>
</feature>
<dbReference type="InterPro" id="IPR036322">
    <property type="entry name" value="WD40_repeat_dom_sf"/>
</dbReference>
<dbReference type="GeneID" id="66115467"/>
<organism evidence="6 7">
    <name type="scientific">Scheffersomyces spartinae</name>
    <dbReference type="NCBI Taxonomy" id="45513"/>
    <lineage>
        <taxon>Eukaryota</taxon>
        <taxon>Fungi</taxon>
        <taxon>Dikarya</taxon>
        <taxon>Ascomycota</taxon>
        <taxon>Saccharomycotina</taxon>
        <taxon>Pichiomycetes</taxon>
        <taxon>Debaryomycetaceae</taxon>
        <taxon>Scheffersomyces</taxon>
    </lineage>
</organism>
<evidence type="ECO:0000256" key="4">
    <source>
        <dbReference type="ARBA" id="ARBA00014234"/>
    </source>
</evidence>
<dbReference type="Gene3D" id="2.130.10.10">
    <property type="entry name" value="YVTN repeat-like/Quinoprotein amine dehydrogenase"/>
    <property type="match status" value="1"/>
</dbReference>
<comment type="function">
    <text evidence="1">Involved in the biogenesis of the 60S ribosomal subunit.</text>
</comment>
<evidence type="ECO:0000256" key="5">
    <source>
        <dbReference type="SAM" id="MobiDB-lite"/>
    </source>
</evidence>
<protein>
    <recommendedName>
        <fullName evidence="4">Ribosome biogenesis protein NSA1</fullName>
    </recommendedName>
</protein>
<comment type="similarity">
    <text evidence="2">Belongs to the NSA1 family.</text>
</comment>
<dbReference type="PANTHER" id="PTHR16038">
    <property type="entry name" value="NOP SEVEN ASSOCIATED PROTEIN 1"/>
    <property type="match status" value="1"/>
</dbReference>
<dbReference type="GO" id="GO:0030687">
    <property type="term" value="C:preribosome, large subunit precursor"/>
    <property type="evidence" value="ECO:0007669"/>
    <property type="project" value="TreeGrafter"/>
</dbReference>
<comment type="subunit">
    <text evidence="3">Component of the pre-66S ribosomal particle.</text>
</comment>
<dbReference type="SUPFAM" id="SSF50978">
    <property type="entry name" value="WD40 repeat-like"/>
    <property type="match status" value="1"/>
</dbReference>
<dbReference type="AlphaFoldDB" id="A0A9P7VD14"/>
<comment type="caution">
    <text evidence="6">The sequence shown here is derived from an EMBL/GenBank/DDBJ whole genome shotgun (WGS) entry which is preliminary data.</text>
</comment>
<evidence type="ECO:0000256" key="1">
    <source>
        <dbReference type="ARBA" id="ARBA00002889"/>
    </source>
</evidence>
<dbReference type="OrthoDB" id="18388at2759"/>
<reference evidence="6" key="1">
    <citation type="submission" date="2021-03" db="EMBL/GenBank/DDBJ databases">
        <authorList>
            <person name="Palmer J.M."/>
        </authorList>
    </citation>
    <scope>NUCLEOTIDE SEQUENCE</scope>
    <source>
        <strain evidence="6">ARV_011</strain>
    </source>
</reference>
<evidence type="ECO:0000313" key="7">
    <source>
        <dbReference type="Proteomes" id="UP000790833"/>
    </source>
</evidence>
<dbReference type="RefSeq" id="XP_043051256.1">
    <property type="nucleotide sequence ID" value="XM_043192868.1"/>
</dbReference>
<dbReference type="InterPro" id="IPR037379">
    <property type="entry name" value="WDR74/Nsa1"/>
</dbReference>
<feature type="compositionally biased region" description="Acidic residues" evidence="5">
    <location>
        <begin position="403"/>
        <end position="412"/>
    </location>
</feature>
<keyword evidence="7" id="KW-1185">Reference proteome</keyword>
<dbReference type="GO" id="GO:0042273">
    <property type="term" value="P:ribosomal large subunit biogenesis"/>
    <property type="evidence" value="ECO:0007669"/>
    <property type="project" value="InterPro"/>
</dbReference>
<gene>
    <name evidence="6" type="primary">NSA1</name>
    <name evidence="6" type="ORF">KQ657_002093</name>
</gene>
<evidence type="ECO:0000256" key="2">
    <source>
        <dbReference type="ARBA" id="ARBA00007861"/>
    </source>
</evidence>
<evidence type="ECO:0000256" key="3">
    <source>
        <dbReference type="ARBA" id="ARBA00011187"/>
    </source>
</evidence>
<accession>A0A9P7VD14</accession>
<dbReference type="GO" id="GO:0005730">
    <property type="term" value="C:nucleolus"/>
    <property type="evidence" value="ECO:0007669"/>
    <property type="project" value="InterPro"/>
</dbReference>
<evidence type="ECO:0000313" key="6">
    <source>
        <dbReference type="EMBL" id="KAG7195711.1"/>
    </source>
</evidence>
<name>A0A9P7VD14_9ASCO</name>
<dbReference type="EMBL" id="JAHMUF010000002">
    <property type="protein sequence ID" value="KAG7195711.1"/>
    <property type="molecule type" value="Genomic_DNA"/>
</dbReference>
<dbReference type="InterPro" id="IPR015943">
    <property type="entry name" value="WD40/YVTN_repeat-like_dom_sf"/>
</dbReference>